<evidence type="ECO:0000313" key="2">
    <source>
        <dbReference type="Proteomes" id="UP000821845"/>
    </source>
</evidence>
<dbReference type="Proteomes" id="UP000821845">
    <property type="component" value="Chromosome 9"/>
</dbReference>
<reference evidence="1" key="1">
    <citation type="submission" date="2020-05" db="EMBL/GenBank/DDBJ databases">
        <title>Large-scale comparative analyses of tick genomes elucidate their genetic diversity and vector capacities.</title>
        <authorList>
            <person name="Jia N."/>
            <person name="Wang J."/>
            <person name="Shi W."/>
            <person name="Du L."/>
            <person name="Sun Y."/>
            <person name="Zhan W."/>
            <person name="Jiang J."/>
            <person name="Wang Q."/>
            <person name="Zhang B."/>
            <person name="Ji P."/>
            <person name="Sakyi L.B."/>
            <person name="Cui X."/>
            <person name="Yuan T."/>
            <person name="Jiang B."/>
            <person name="Yang W."/>
            <person name="Lam T.T.-Y."/>
            <person name="Chang Q."/>
            <person name="Ding S."/>
            <person name="Wang X."/>
            <person name="Zhu J."/>
            <person name="Ruan X."/>
            <person name="Zhao L."/>
            <person name="Wei J."/>
            <person name="Que T."/>
            <person name="Du C."/>
            <person name="Cheng J."/>
            <person name="Dai P."/>
            <person name="Han X."/>
            <person name="Huang E."/>
            <person name="Gao Y."/>
            <person name="Liu J."/>
            <person name="Shao H."/>
            <person name="Ye R."/>
            <person name="Li L."/>
            <person name="Wei W."/>
            <person name="Wang X."/>
            <person name="Wang C."/>
            <person name="Yang T."/>
            <person name="Huo Q."/>
            <person name="Li W."/>
            <person name="Guo W."/>
            <person name="Chen H."/>
            <person name="Zhou L."/>
            <person name="Ni X."/>
            <person name="Tian J."/>
            <person name="Zhou Y."/>
            <person name="Sheng Y."/>
            <person name="Liu T."/>
            <person name="Pan Y."/>
            <person name="Xia L."/>
            <person name="Li J."/>
            <person name="Zhao F."/>
            <person name="Cao W."/>
        </authorList>
    </citation>
    <scope>NUCLEOTIDE SEQUENCE</scope>
    <source>
        <strain evidence="1">Hyas-2018</strain>
    </source>
</reference>
<sequence>MAWDSRARATPVDQELLTMPPWEVPLGTQRKQRPIARRNVKAKELPEKRLEQMRPQNTVDIHTDTTIGDKSQHGMG</sequence>
<accession>A0ACB7RMG4</accession>
<comment type="caution">
    <text evidence="1">The sequence shown here is derived from an EMBL/GenBank/DDBJ whole genome shotgun (WGS) entry which is preliminary data.</text>
</comment>
<name>A0ACB7RMG4_HYAAI</name>
<keyword evidence="2" id="KW-1185">Reference proteome</keyword>
<gene>
    <name evidence="1" type="ORF">HPB50_015481</name>
</gene>
<evidence type="ECO:0000313" key="1">
    <source>
        <dbReference type="EMBL" id="KAH6922548.1"/>
    </source>
</evidence>
<dbReference type="EMBL" id="CM023489">
    <property type="protein sequence ID" value="KAH6922548.1"/>
    <property type="molecule type" value="Genomic_DNA"/>
</dbReference>
<proteinExistence type="predicted"/>
<organism evidence="1 2">
    <name type="scientific">Hyalomma asiaticum</name>
    <name type="common">Tick</name>
    <dbReference type="NCBI Taxonomy" id="266040"/>
    <lineage>
        <taxon>Eukaryota</taxon>
        <taxon>Metazoa</taxon>
        <taxon>Ecdysozoa</taxon>
        <taxon>Arthropoda</taxon>
        <taxon>Chelicerata</taxon>
        <taxon>Arachnida</taxon>
        <taxon>Acari</taxon>
        <taxon>Parasitiformes</taxon>
        <taxon>Ixodida</taxon>
        <taxon>Ixodoidea</taxon>
        <taxon>Ixodidae</taxon>
        <taxon>Hyalomminae</taxon>
        <taxon>Hyalomma</taxon>
    </lineage>
</organism>
<protein>
    <submittedName>
        <fullName evidence="1">Uncharacterized protein</fullName>
    </submittedName>
</protein>